<evidence type="ECO:0000256" key="3">
    <source>
        <dbReference type="SAM" id="Phobius"/>
    </source>
</evidence>
<evidence type="ECO:0000313" key="5">
    <source>
        <dbReference type="Proteomes" id="UP000614601"/>
    </source>
</evidence>
<dbReference type="Pfam" id="PF10259">
    <property type="entry name" value="Rogdi_lz"/>
    <property type="match status" value="1"/>
</dbReference>
<evidence type="ECO:0000313" key="4">
    <source>
        <dbReference type="EMBL" id="CAD5215172.1"/>
    </source>
</evidence>
<dbReference type="EMBL" id="CAJFCW020000003">
    <property type="protein sequence ID" value="CAG9103655.1"/>
    <property type="molecule type" value="Genomic_DNA"/>
</dbReference>
<name>A0A811KI57_9BILA</name>
<dbReference type="Proteomes" id="UP000783686">
    <property type="component" value="Unassembled WGS sequence"/>
</dbReference>
<gene>
    <name evidence="4" type="ORF">BOKJ2_LOCUS5960</name>
</gene>
<comment type="similarity">
    <text evidence="1">Belongs to the rogdi family.</text>
</comment>
<keyword evidence="3" id="KW-1133">Transmembrane helix</keyword>
<dbReference type="PANTHER" id="PTHR13618:SF1">
    <property type="entry name" value="PROTEIN ROGDI HOMOLOG"/>
    <property type="match status" value="1"/>
</dbReference>
<feature type="region of interest" description="Disordered" evidence="2">
    <location>
        <begin position="1"/>
        <end position="270"/>
    </location>
</feature>
<feature type="compositionally biased region" description="Basic and acidic residues" evidence="2">
    <location>
        <begin position="19"/>
        <end position="32"/>
    </location>
</feature>
<organism evidence="4 5">
    <name type="scientific">Bursaphelenchus okinawaensis</name>
    <dbReference type="NCBI Taxonomy" id="465554"/>
    <lineage>
        <taxon>Eukaryota</taxon>
        <taxon>Metazoa</taxon>
        <taxon>Ecdysozoa</taxon>
        <taxon>Nematoda</taxon>
        <taxon>Chromadorea</taxon>
        <taxon>Rhabditida</taxon>
        <taxon>Tylenchina</taxon>
        <taxon>Tylenchomorpha</taxon>
        <taxon>Aphelenchoidea</taxon>
        <taxon>Aphelenchoididae</taxon>
        <taxon>Bursaphelenchus</taxon>
    </lineage>
</organism>
<dbReference type="Proteomes" id="UP000614601">
    <property type="component" value="Unassembled WGS sequence"/>
</dbReference>
<dbReference type="PROSITE" id="PS50092">
    <property type="entry name" value="TSP1"/>
    <property type="match status" value="1"/>
</dbReference>
<dbReference type="Gene3D" id="2.20.100.10">
    <property type="entry name" value="Thrombospondin type-1 (TSP1) repeat"/>
    <property type="match status" value="1"/>
</dbReference>
<dbReference type="InterPro" id="IPR036383">
    <property type="entry name" value="TSP1_rpt_sf"/>
</dbReference>
<feature type="compositionally biased region" description="Basic residues" evidence="2">
    <location>
        <begin position="181"/>
        <end position="192"/>
    </location>
</feature>
<feature type="compositionally biased region" description="Basic and acidic residues" evidence="2">
    <location>
        <begin position="88"/>
        <end position="99"/>
    </location>
</feature>
<reference evidence="4" key="1">
    <citation type="submission" date="2020-09" db="EMBL/GenBank/DDBJ databases">
        <authorList>
            <person name="Kikuchi T."/>
        </authorList>
    </citation>
    <scope>NUCLEOTIDE SEQUENCE</scope>
    <source>
        <strain evidence="4">SH1</strain>
    </source>
</reference>
<dbReference type="AlphaFoldDB" id="A0A811KI57"/>
<dbReference type="EMBL" id="CAJFDH010000003">
    <property type="protein sequence ID" value="CAD5215172.1"/>
    <property type="molecule type" value="Genomic_DNA"/>
</dbReference>
<feature type="transmembrane region" description="Helical" evidence="3">
    <location>
        <begin position="328"/>
        <end position="355"/>
    </location>
</feature>
<protein>
    <submittedName>
        <fullName evidence="4">Uncharacterized protein</fullName>
    </submittedName>
</protein>
<feature type="compositionally biased region" description="Basic and acidic residues" evidence="2">
    <location>
        <begin position="161"/>
        <end position="180"/>
    </location>
</feature>
<comment type="caution">
    <text evidence="4">The sequence shown here is derived from an EMBL/GenBank/DDBJ whole genome shotgun (WGS) entry which is preliminary data.</text>
</comment>
<keyword evidence="5" id="KW-1185">Reference proteome</keyword>
<proteinExistence type="inferred from homology"/>
<dbReference type="OrthoDB" id="66510at2759"/>
<keyword evidence="3" id="KW-0812">Transmembrane</keyword>
<accession>A0A811KI57</accession>
<evidence type="ECO:0000256" key="1">
    <source>
        <dbReference type="ARBA" id="ARBA00005535"/>
    </source>
</evidence>
<keyword evidence="3" id="KW-0472">Membrane</keyword>
<feature type="compositionally biased region" description="Low complexity" evidence="2">
    <location>
        <begin position="33"/>
        <end position="43"/>
    </location>
</feature>
<dbReference type="InterPro" id="IPR000884">
    <property type="entry name" value="TSP1_rpt"/>
</dbReference>
<dbReference type="InterPro" id="IPR028241">
    <property type="entry name" value="RAVE2/Rogdi"/>
</dbReference>
<feature type="compositionally biased region" description="Basic residues" evidence="2">
    <location>
        <begin position="100"/>
        <end position="109"/>
    </location>
</feature>
<dbReference type="PANTHER" id="PTHR13618">
    <property type="entry name" value="LEUCINE ZIPPER CONTAINING TRANSCRIPTION FACTOR LZF1"/>
    <property type="match status" value="1"/>
</dbReference>
<dbReference type="GO" id="GO:0043291">
    <property type="term" value="C:RAVE complex"/>
    <property type="evidence" value="ECO:0007669"/>
    <property type="project" value="TreeGrafter"/>
</dbReference>
<sequence length="747" mass="84181">MSDDQYENVEKLGVTPLPDGRKEQMPKGKSKETNTAMTATNTTQEPEKIPEKLKSKKKKENKTTTAKSKEEISSNATHDSQDAGTNEYLKKIKELGSKEKTKRSKRKTKASKESAKNNMEKGSKKKEKNQERSRSKESSEISSNQQEETTQASKFVTCRENFSRLSDEPETSNVKKDSKRSFKNIFRRKSSKKKDAQQSSINKASKESSKNRTTSKGSSENKESKESSADKDSKEQAKEVSVDKVDDKRSMKSKSKKRITSGSYHSMPLPGINRFGLPNDNQLNADTLYDDPNPFSATDNTNELSDLSEFKKTRRIEKQARYRSPKQFLYRNGVIIGYAIGNIAAIIAIMSLIILTAEVERQAKGVVTNYTALVGLNRPCYYEWGPWSSCSATCRSPGQKVPYKMRRVIKELVMMPRGIFRTKNFVHHCQKMKEHVDTAPCNIAFCPVPVDSFSFGECVANQKMRMIPKTLTYLITTNASFTKPALESCIEAEIRWVQKNSAHQVLNQLESFLFDIACRLNAVKKLNRVPPLKQCEPEPKTVNLVAHPNREALSGRVTLIADTLTFAEISMKHIRANGGVYKAKCVNQFKISQLQACSALVVRTMGTLQKGRSSFDEATKGGNYTLQTSRLLCNILKDVVQQLNECLQSLFAPELRTYQELFHSACVDNFEPAPPPDVLFSFYVSIDRLFLTAYQMTPTPNNSYSIASFHAEARLDSLTQLHQLLNKARLSASSLCSNLEMFHNYLA</sequence>
<feature type="compositionally biased region" description="Polar residues" evidence="2">
    <location>
        <begin position="73"/>
        <end position="84"/>
    </location>
</feature>
<feature type="compositionally biased region" description="Basic and acidic residues" evidence="2">
    <location>
        <begin position="219"/>
        <end position="250"/>
    </location>
</feature>
<feature type="compositionally biased region" description="Basic and acidic residues" evidence="2">
    <location>
        <begin position="110"/>
        <end position="139"/>
    </location>
</feature>
<evidence type="ECO:0000256" key="2">
    <source>
        <dbReference type="SAM" id="MobiDB-lite"/>
    </source>
</evidence>